<keyword evidence="2" id="KW-1185">Reference proteome</keyword>
<evidence type="ECO:0000313" key="1">
    <source>
        <dbReference type="EMBL" id="GMG52907.1"/>
    </source>
</evidence>
<organism evidence="1 2">
    <name type="scientific">Aspergillus oryzae var. brunneus</name>
    <dbReference type="NCBI Taxonomy" id="332754"/>
    <lineage>
        <taxon>Eukaryota</taxon>
        <taxon>Fungi</taxon>
        <taxon>Dikarya</taxon>
        <taxon>Ascomycota</taxon>
        <taxon>Pezizomycotina</taxon>
        <taxon>Eurotiomycetes</taxon>
        <taxon>Eurotiomycetidae</taxon>
        <taxon>Eurotiales</taxon>
        <taxon>Aspergillaceae</taxon>
        <taxon>Aspergillus</taxon>
        <taxon>Aspergillus subgen. Circumdati</taxon>
    </lineage>
</organism>
<dbReference type="EMBL" id="BSYB01000063">
    <property type="protein sequence ID" value="GMG52907.1"/>
    <property type="molecule type" value="Genomic_DNA"/>
</dbReference>
<reference evidence="1" key="1">
    <citation type="submission" date="2023-04" db="EMBL/GenBank/DDBJ databases">
        <title>Aspergillus oryzae var. brunneus NBRC 4377.</title>
        <authorList>
            <person name="Ichikawa N."/>
            <person name="Sato H."/>
            <person name="Tonouchi N."/>
        </authorList>
    </citation>
    <scope>NUCLEOTIDE SEQUENCE</scope>
    <source>
        <strain evidence="1">NBRC 4377</strain>
    </source>
</reference>
<gene>
    <name evidence="1" type="ORF">Aory05_001123600</name>
</gene>
<accession>A0ABQ6L4J5</accession>
<comment type="caution">
    <text evidence="1">The sequence shown here is derived from an EMBL/GenBank/DDBJ whole genome shotgun (WGS) entry which is preliminary data.</text>
</comment>
<name>A0ABQ6L4J5_ASPOZ</name>
<dbReference type="Proteomes" id="UP001165189">
    <property type="component" value="Unassembled WGS sequence"/>
</dbReference>
<evidence type="ECO:0000313" key="2">
    <source>
        <dbReference type="Proteomes" id="UP001165189"/>
    </source>
</evidence>
<proteinExistence type="predicted"/>
<protein>
    <submittedName>
        <fullName evidence="1">Unnamed protein product</fullName>
    </submittedName>
</protein>
<sequence>MSQMLSMVYLPSEVLTFLAISFSEEVWFLRTMLTCSGSELPEAIQVSVYIASPVGVGSTEYIRDSGPFDGVRLAEVNLVPILGGSDGDS</sequence>